<dbReference type="EMBL" id="JUIW01000003">
    <property type="protein sequence ID" value="RYJ44523.1"/>
    <property type="molecule type" value="Genomic_DNA"/>
</dbReference>
<evidence type="ECO:0000313" key="2">
    <source>
        <dbReference type="Proteomes" id="UP000289775"/>
    </source>
</evidence>
<organism evidence="1 2">
    <name type="scientific">Flavobacterium beibuense</name>
    <dbReference type="NCBI Taxonomy" id="657326"/>
    <lineage>
        <taxon>Bacteria</taxon>
        <taxon>Pseudomonadati</taxon>
        <taxon>Bacteroidota</taxon>
        <taxon>Flavobacteriia</taxon>
        <taxon>Flavobacteriales</taxon>
        <taxon>Flavobacteriaceae</taxon>
        <taxon>Flavobacterium</taxon>
    </lineage>
</organism>
<protein>
    <recommendedName>
        <fullName evidence="3">TIGR04255 family protein</fullName>
    </recommendedName>
</protein>
<proteinExistence type="predicted"/>
<keyword evidence="2" id="KW-1185">Reference proteome</keyword>
<accession>A0A444WFA1</accession>
<sequence length="221" mass="25878">MSKKETEIYNFNAVIIGNFNPVIITPQWMLNKGLIRETEAENAKVIIIHPEICRFELDWLIFEASQTRIDFKTKSESHFEILRDLIISIFSALRETPLVSFGLNHLRHYTLRNTEEYINFGYWFSPVNQFENVLRNPKLLNITFLEQGDIDKTDQGRYRVTISPSDLISDSKSIMININHHVENIPNGEAKHLINKLAEIWESSFNKVDEINSEIWNKVQL</sequence>
<dbReference type="Proteomes" id="UP000289775">
    <property type="component" value="Unassembled WGS sequence"/>
</dbReference>
<reference evidence="1 2" key="1">
    <citation type="submission" date="2014-12" db="EMBL/GenBank/DDBJ databases">
        <title>Genome sequence of Flavobacterium beibuense RSKm HC5.</title>
        <authorList>
            <person name="Kim J.F."/>
            <person name="Song J.Y."/>
            <person name="Kwak M.-J."/>
            <person name="Lee S.-W."/>
        </authorList>
    </citation>
    <scope>NUCLEOTIDE SEQUENCE [LARGE SCALE GENOMIC DNA]</scope>
    <source>
        <strain evidence="1 2">RSKm HC5</strain>
    </source>
</reference>
<evidence type="ECO:0008006" key="3">
    <source>
        <dbReference type="Google" id="ProtNLM"/>
    </source>
</evidence>
<dbReference type="RefSeq" id="WP_129750279.1">
    <property type="nucleotide sequence ID" value="NZ_JUIW01000003.1"/>
</dbReference>
<evidence type="ECO:0000313" key="1">
    <source>
        <dbReference type="EMBL" id="RYJ44523.1"/>
    </source>
</evidence>
<name>A0A444WFA1_9FLAO</name>
<dbReference type="OrthoDB" id="1446591at2"/>
<gene>
    <name evidence="1" type="ORF">NU09_1133</name>
</gene>
<dbReference type="AlphaFoldDB" id="A0A444WFA1"/>
<comment type="caution">
    <text evidence="1">The sequence shown here is derived from an EMBL/GenBank/DDBJ whole genome shotgun (WGS) entry which is preliminary data.</text>
</comment>